<sequence length="150" mass="17003">MKIRDMNEAEISAMLDTVNIGYLACALSNFPYVVPLRFVHNGGYLYALTTVGRKLDIMQINDNVCVSFTEIKAVNDWKSLVVAGKFEGILKSMDGDSLHMFAHRLLSRTPEWWEPAYTRTVLRGKERPLVPVYFRVSILQATGHATVNHE</sequence>
<dbReference type="InterPro" id="IPR012349">
    <property type="entry name" value="Split_barrel_FMN-bd"/>
</dbReference>
<comment type="caution">
    <text evidence="1">The sequence shown here is derived from an EMBL/GenBank/DDBJ whole genome shotgun (WGS) entry which is preliminary data.</text>
</comment>
<organism evidence="1 2">
    <name type="scientific">Pseudochrobactrum asaccharolyticum</name>
    <dbReference type="NCBI Taxonomy" id="354351"/>
    <lineage>
        <taxon>Bacteria</taxon>
        <taxon>Pseudomonadati</taxon>
        <taxon>Pseudomonadota</taxon>
        <taxon>Alphaproteobacteria</taxon>
        <taxon>Hyphomicrobiales</taxon>
        <taxon>Brucellaceae</taxon>
        <taxon>Pseudochrobactrum</taxon>
    </lineage>
</organism>
<gene>
    <name evidence="1" type="ORF">DFR47_10817</name>
</gene>
<name>A0A366DP76_9HYPH</name>
<dbReference type="Proteomes" id="UP000252893">
    <property type="component" value="Unassembled WGS sequence"/>
</dbReference>
<evidence type="ECO:0000313" key="1">
    <source>
        <dbReference type="EMBL" id="RBO91876.1"/>
    </source>
</evidence>
<dbReference type="RefSeq" id="WP_113945597.1">
    <property type="nucleotide sequence ID" value="NZ_JBHEEG010000001.1"/>
</dbReference>
<dbReference type="AlphaFoldDB" id="A0A366DP76"/>
<protein>
    <recommendedName>
        <fullName evidence="3">Nitroimidazol reductase NimA-like FMN-containing flavoprotein (Pyridoxamine 5'-phosphate oxidase superfamily)</fullName>
    </recommendedName>
</protein>
<dbReference type="SUPFAM" id="SSF50475">
    <property type="entry name" value="FMN-binding split barrel"/>
    <property type="match status" value="1"/>
</dbReference>
<accession>A0A366DP76</accession>
<evidence type="ECO:0008006" key="3">
    <source>
        <dbReference type="Google" id="ProtNLM"/>
    </source>
</evidence>
<dbReference type="Pfam" id="PF12900">
    <property type="entry name" value="Pyridox_ox_2"/>
    <property type="match status" value="1"/>
</dbReference>
<evidence type="ECO:0000313" key="2">
    <source>
        <dbReference type="Proteomes" id="UP000252893"/>
    </source>
</evidence>
<dbReference type="InterPro" id="IPR024747">
    <property type="entry name" value="Pyridox_Oxase-rel"/>
</dbReference>
<dbReference type="OrthoDB" id="8137294at2"/>
<dbReference type="Gene3D" id="2.30.110.10">
    <property type="entry name" value="Electron Transport, Fmn-binding Protein, Chain A"/>
    <property type="match status" value="1"/>
</dbReference>
<reference evidence="1 2" key="1">
    <citation type="submission" date="2018-06" db="EMBL/GenBank/DDBJ databases">
        <title>Genomic Encyclopedia of Type Strains, Phase IV (KMG-IV): sequencing the most valuable type-strain genomes for metagenomic binning, comparative biology and taxonomic classification.</title>
        <authorList>
            <person name="Goeker M."/>
        </authorList>
    </citation>
    <scope>NUCLEOTIDE SEQUENCE [LARGE SCALE GENOMIC DNA]</scope>
    <source>
        <strain evidence="1 2">DSM 25619</strain>
    </source>
</reference>
<keyword evidence="2" id="KW-1185">Reference proteome</keyword>
<proteinExistence type="predicted"/>
<dbReference type="EMBL" id="QNRH01000008">
    <property type="protein sequence ID" value="RBO91876.1"/>
    <property type="molecule type" value="Genomic_DNA"/>
</dbReference>